<reference evidence="2" key="1">
    <citation type="submission" date="2023-07" db="EMBL/GenBank/DDBJ databases">
        <title>Genomic Encyclopedia of Type Strains, Phase IV (KMG-IV): sequencing the most valuable type-strain genomes for metagenomic binning, comparative biology and taxonomic classification.</title>
        <authorList>
            <person name="Goeker M."/>
        </authorList>
    </citation>
    <scope>NUCLEOTIDE SEQUENCE</scope>
    <source>
        <strain evidence="2">DSM 21202</strain>
    </source>
</reference>
<keyword evidence="3" id="KW-1185">Reference proteome</keyword>
<dbReference type="AlphaFoldDB" id="A0AAE4AT00"/>
<organism evidence="2 3">
    <name type="scientific">Amorphus orientalis</name>
    <dbReference type="NCBI Taxonomy" id="649198"/>
    <lineage>
        <taxon>Bacteria</taxon>
        <taxon>Pseudomonadati</taxon>
        <taxon>Pseudomonadota</taxon>
        <taxon>Alphaproteobacteria</taxon>
        <taxon>Hyphomicrobiales</taxon>
        <taxon>Amorphaceae</taxon>
        <taxon>Amorphus</taxon>
    </lineage>
</organism>
<dbReference type="Proteomes" id="UP001229244">
    <property type="component" value="Unassembled WGS sequence"/>
</dbReference>
<keyword evidence="1" id="KW-1133">Transmembrane helix</keyword>
<keyword evidence="1" id="KW-0472">Membrane</keyword>
<protein>
    <submittedName>
        <fullName evidence="2">Uncharacterized protein</fullName>
    </submittedName>
</protein>
<name>A0AAE4AT00_9HYPH</name>
<keyword evidence="1" id="KW-0812">Transmembrane</keyword>
<sequence length="32" mass="3692">MIRFAYDLTTLVALTLFGATMLVWLDALTRFQ</sequence>
<comment type="caution">
    <text evidence="2">The sequence shown here is derived from an EMBL/GenBank/DDBJ whole genome shotgun (WGS) entry which is preliminary data.</text>
</comment>
<gene>
    <name evidence="2" type="ORF">J2S73_001997</name>
</gene>
<dbReference type="EMBL" id="JAUSUL010000002">
    <property type="protein sequence ID" value="MDQ0315540.1"/>
    <property type="molecule type" value="Genomic_DNA"/>
</dbReference>
<evidence type="ECO:0000313" key="3">
    <source>
        <dbReference type="Proteomes" id="UP001229244"/>
    </source>
</evidence>
<proteinExistence type="predicted"/>
<feature type="transmembrane region" description="Helical" evidence="1">
    <location>
        <begin position="6"/>
        <end position="25"/>
    </location>
</feature>
<evidence type="ECO:0000313" key="2">
    <source>
        <dbReference type="EMBL" id="MDQ0315540.1"/>
    </source>
</evidence>
<accession>A0AAE4AT00</accession>
<evidence type="ECO:0000256" key="1">
    <source>
        <dbReference type="SAM" id="Phobius"/>
    </source>
</evidence>